<name>A0AAW9QCU0_9BURK</name>
<evidence type="ECO:0000256" key="13">
    <source>
        <dbReference type="PIRSR" id="PIRSR606262-2"/>
    </source>
</evidence>
<dbReference type="PANTHER" id="PTHR11644">
    <property type="entry name" value="CYTIDINE DEAMINASE"/>
    <property type="match status" value="1"/>
</dbReference>
<evidence type="ECO:0000259" key="16">
    <source>
        <dbReference type="PROSITE" id="PS51747"/>
    </source>
</evidence>
<proteinExistence type="inferred from homology"/>
<sequence>MNLPPDTEARLLAAAREARGRAHAPYSRFAVGAALLDEQGRVHAGANIENAAYPEGLCAEAVALAHLVMAGGRHVQAAAVIADSPEPVTPCGGCRQKLREFGAADAPVLSGDPGTLRARYTLGQLLPASFGPQHLADDAAP</sequence>
<evidence type="ECO:0000256" key="12">
    <source>
        <dbReference type="PIRSR" id="PIRSR606262-1"/>
    </source>
</evidence>
<dbReference type="Gene3D" id="3.40.140.10">
    <property type="entry name" value="Cytidine Deaminase, domain 2"/>
    <property type="match status" value="1"/>
</dbReference>
<evidence type="ECO:0000256" key="9">
    <source>
        <dbReference type="ARBA" id="ARBA00032005"/>
    </source>
</evidence>
<dbReference type="SUPFAM" id="SSF53927">
    <property type="entry name" value="Cytidine deaminase-like"/>
    <property type="match status" value="1"/>
</dbReference>
<feature type="active site" description="Proton donor" evidence="12">
    <location>
        <position position="60"/>
    </location>
</feature>
<evidence type="ECO:0000256" key="6">
    <source>
        <dbReference type="ARBA" id="ARBA00022723"/>
    </source>
</evidence>
<dbReference type="GO" id="GO:0042802">
    <property type="term" value="F:identical protein binding"/>
    <property type="evidence" value="ECO:0007669"/>
    <property type="project" value="UniProtKB-ARBA"/>
</dbReference>
<evidence type="ECO:0000256" key="11">
    <source>
        <dbReference type="ARBA" id="ARBA00049558"/>
    </source>
</evidence>
<organism evidence="17 18">
    <name type="scientific">Aquincola agrisoli</name>
    <dbReference type="NCBI Taxonomy" id="3119538"/>
    <lineage>
        <taxon>Bacteria</taxon>
        <taxon>Pseudomonadati</taxon>
        <taxon>Pseudomonadota</taxon>
        <taxon>Betaproteobacteria</taxon>
        <taxon>Burkholderiales</taxon>
        <taxon>Sphaerotilaceae</taxon>
        <taxon>Aquincola</taxon>
    </lineage>
</organism>
<dbReference type="GO" id="GO:0055086">
    <property type="term" value="P:nucleobase-containing small molecule metabolic process"/>
    <property type="evidence" value="ECO:0007669"/>
    <property type="project" value="UniProtKB-ARBA"/>
</dbReference>
<dbReference type="NCBIfam" id="NF004064">
    <property type="entry name" value="PRK05578.1"/>
    <property type="match status" value="1"/>
</dbReference>
<dbReference type="RefSeq" id="WP_332292496.1">
    <property type="nucleotide sequence ID" value="NZ_JAZIBG010000049.1"/>
</dbReference>
<comment type="similarity">
    <text evidence="3 15">Belongs to the cytidine and deoxycytidylate deaminase family.</text>
</comment>
<dbReference type="InterPro" id="IPR006262">
    <property type="entry name" value="Cyt_deam_tetra"/>
</dbReference>
<protein>
    <recommendedName>
        <fullName evidence="5 15">Cytidine deaminase</fullName>
        <ecNumber evidence="4 15">3.5.4.5</ecNumber>
    </recommendedName>
    <alternativeName>
        <fullName evidence="9 15">Cytidine aminohydrolase</fullName>
    </alternativeName>
</protein>
<dbReference type="EMBL" id="JAZIBG010000049">
    <property type="protein sequence ID" value="MEF7616891.1"/>
    <property type="molecule type" value="Genomic_DNA"/>
</dbReference>
<dbReference type="InterPro" id="IPR016193">
    <property type="entry name" value="Cytidine_deaminase-like"/>
</dbReference>
<evidence type="ECO:0000256" key="1">
    <source>
        <dbReference type="ARBA" id="ARBA00001947"/>
    </source>
</evidence>
<dbReference type="NCBIfam" id="TIGR01354">
    <property type="entry name" value="cyt_deam_tetra"/>
    <property type="match status" value="1"/>
</dbReference>
<evidence type="ECO:0000256" key="2">
    <source>
        <dbReference type="ARBA" id="ARBA00003949"/>
    </source>
</evidence>
<reference evidence="17 18" key="1">
    <citation type="submission" date="2024-02" db="EMBL/GenBank/DDBJ databases">
        <title>Genome sequence of Aquincola sp. MAHUQ-54.</title>
        <authorList>
            <person name="Huq M.A."/>
        </authorList>
    </citation>
    <scope>NUCLEOTIDE SEQUENCE [LARGE SCALE GENOMIC DNA]</scope>
    <source>
        <strain evidence="17 18">MAHUQ-54</strain>
    </source>
</reference>
<evidence type="ECO:0000256" key="7">
    <source>
        <dbReference type="ARBA" id="ARBA00022801"/>
    </source>
</evidence>
<evidence type="ECO:0000256" key="8">
    <source>
        <dbReference type="ARBA" id="ARBA00022833"/>
    </source>
</evidence>
<keyword evidence="6 14" id="KW-0479">Metal-binding</keyword>
<evidence type="ECO:0000313" key="18">
    <source>
        <dbReference type="Proteomes" id="UP001336250"/>
    </source>
</evidence>
<dbReference type="CDD" id="cd01283">
    <property type="entry name" value="cytidine_deaminase"/>
    <property type="match status" value="1"/>
</dbReference>
<feature type="binding site" evidence="14">
    <location>
        <position position="91"/>
    </location>
    <ligand>
        <name>Zn(2+)</name>
        <dbReference type="ChEBI" id="CHEBI:29105"/>
        <note>catalytic</note>
    </ligand>
</feature>
<dbReference type="AlphaFoldDB" id="A0AAW9QCU0"/>
<dbReference type="PANTHER" id="PTHR11644:SF2">
    <property type="entry name" value="CYTIDINE DEAMINASE"/>
    <property type="match status" value="1"/>
</dbReference>
<dbReference type="PROSITE" id="PS00903">
    <property type="entry name" value="CYT_DCMP_DEAMINASES_1"/>
    <property type="match status" value="1"/>
</dbReference>
<dbReference type="GO" id="GO:0008270">
    <property type="term" value="F:zinc ion binding"/>
    <property type="evidence" value="ECO:0007669"/>
    <property type="project" value="UniProtKB-UniRule"/>
</dbReference>
<dbReference type="GO" id="GO:0004126">
    <property type="term" value="F:cytidine deaminase activity"/>
    <property type="evidence" value="ECO:0007669"/>
    <property type="project" value="UniProtKB-UniRule"/>
</dbReference>
<comment type="cofactor">
    <cofactor evidence="1 14 15">
        <name>Zn(2+)</name>
        <dbReference type="ChEBI" id="CHEBI:29105"/>
    </cofactor>
</comment>
<comment type="catalytic activity">
    <reaction evidence="11 15">
        <text>cytidine + H2O + H(+) = uridine + NH4(+)</text>
        <dbReference type="Rhea" id="RHEA:16069"/>
        <dbReference type="ChEBI" id="CHEBI:15377"/>
        <dbReference type="ChEBI" id="CHEBI:15378"/>
        <dbReference type="ChEBI" id="CHEBI:16704"/>
        <dbReference type="ChEBI" id="CHEBI:17562"/>
        <dbReference type="ChEBI" id="CHEBI:28938"/>
        <dbReference type="EC" id="3.5.4.5"/>
    </reaction>
</comment>
<dbReference type="Pfam" id="PF00383">
    <property type="entry name" value="dCMP_cyt_deam_1"/>
    <property type="match status" value="1"/>
</dbReference>
<comment type="caution">
    <text evidence="17">The sequence shown here is derived from an EMBL/GenBank/DDBJ whole genome shotgun (WGS) entry which is preliminary data.</text>
</comment>
<dbReference type="InterPro" id="IPR002125">
    <property type="entry name" value="CMP_dCMP_dom"/>
</dbReference>
<evidence type="ECO:0000256" key="14">
    <source>
        <dbReference type="PIRSR" id="PIRSR606262-3"/>
    </source>
</evidence>
<keyword evidence="7 15" id="KW-0378">Hydrolase</keyword>
<dbReference type="InterPro" id="IPR050202">
    <property type="entry name" value="Cyt/Deoxycyt_deaminase"/>
</dbReference>
<comment type="function">
    <text evidence="2 15">This enzyme scavenges exogenous and endogenous cytidine and 2'-deoxycytidine for UMP synthesis.</text>
</comment>
<feature type="binding site" evidence="13">
    <location>
        <begin position="47"/>
        <end position="53"/>
    </location>
    <ligand>
        <name>substrate</name>
    </ligand>
</feature>
<dbReference type="InterPro" id="IPR016192">
    <property type="entry name" value="APOBEC/CMP_deaminase_Zn-bd"/>
</dbReference>
<feature type="domain" description="CMP/dCMP-type deaminase" evidence="16">
    <location>
        <begin position="6"/>
        <end position="133"/>
    </location>
</feature>
<dbReference type="GO" id="GO:0005829">
    <property type="term" value="C:cytosol"/>
    <property type="evidence" value="ECO:0007669"/>
    <property type="project" value="TreeGrafter"/>
</dbReference>
<evidence type="ECO:0000256" key="5">
    <source>
        <dbReference type="ARBA" id="ARBA00018266"/>
    </source>
</evidence>
<comment type="catalytic activity">
    <reaction evidence="10 15">
        <text>2'-deoxycytidine + H2O + H(+) = 2'-deoxyuridine + NH4(+)</text>
        <dbReference type="Rhea" id="RHEA:13433"/>
        <dbReference type="ChEBI" id="CHEBI:15377"/>
        <dbReference type="ChEBI" id="CHEBI:15378"/>
        <dbReference type="ChEBI" id="CHEBI:15698"/>
        <dbReference type="ChEBI" id="CHEBI:16450"/>
        <dbReference type="ChEBI" id="CHEBI:28938"/>
        <dbReference type="EC" id="3.5.4.5"/>
    </reaction>
</comment>
<feature type="binding site" evidence="14">
    <location>
        <position position="58"/>
    </location>
    <ligand>
        <name>Zn(2+)</name>
        <dbReference type="ChEBI" id="CHEBI:29105"/>
        <note>catalytic</note>
    </ligand>
</feature>
<evidence type="ECO:0000313" key="17">
    <source>
        <dbReference type="EMBL" id="MEF7616891.1"/>
    </source>
</evidence>
<keyword evidence="18" id="KW-1185">Reference proteome</keyword>
<keyword evidence="8 14" id="KW-0862">Zinc</keyword>
<dbReference type="EC" id="3.5.4.5" evidence="4 15"/>
<evidence type="ECO:0000256" key="15">
    <source>
        <dbReference type="RuleBase" id="RU364006"/>
    </source>
</evidence>
<dbReference type="FunFam" id="3.40.140.10:FF:000008">
    <property type="entry name" value="Cytidine deaminase"/>
    <property type="match status" value="1"/>
</dbReference>
<evidence type="ECO:0000256" key="4">
    <source>
        <dbReference type="ARBA" id="ARBA00012783"/>
    </source>
</evidence>
<gene>
    <name evidence="17" type="primary">cdd</name>
    <name evidence="17" type="ORF">V4F39_23455</name>
</gene>
<accession>A0AAW9QCU0</accession>
<evidence type="ECO:0000256" key="3">
    <source>
        <dbReference type="ARBA" id="ARBA00006576"/>
    </source>
</evidence>
<dbReference type="PROSITE" id="PS51747">
    <property type="entry name" value="CYT_DCMP_DEAMINASES_2"/>
    <property type="match status" value="1"/>
</dbReference>
<dbReference type="GO" id="GO:0072527">
    <property type="term" value="P:pyrimidine-containing compound metabolic process"/>
    <property type="evidence" value="ECO:0007669"/>
    <property type="project" value="UniProtKB-ARBA"/>
</dbReference>
<evidence type="ECO:0000256" key="10">
    <source>
        <dbReference type="ARBA" id="ARBA00049252"/>
    </source>
</evidence>
<dbReference type="Proteomes" id="UP001336250">
    <property type="component" value="Unassembled WGS sequence"/>
</dbReference>
<feature type="binding site" evidence="14">
    <location>
        <position position="94"/>
    </location>
    <ligand>
        <name>Zn(2+)</name>
        <dbReference type="ChEBI" id="CHEBI:29105"/>
        <note>catalytic</note>
    </ligand>
</feature>